<dbReference type="Gene3D" id="3.40.50.300">
    <property type="entry name" value="P-loop containing nucleotide triphosphate hydrolases"/>
    <property type="match status" value="1"/>
</dbReference>
<dbReference type="RefSeq" id="XP_033578614.1">
    <property type="nucleotide sequence ID" value="XM_033725354.1"/>
</dbReference>
<gene>
    <name evidence="1 3" type="ORF">BDZ99DRAFT_518903</name>
</gene>
<sequence>MFGNRAPSKSKAAADLRDIALEGVQLIAATSGAMALFSDLEDNSKFPWDYEVVIFDEGSQETEPAILVPLMGSKKIDLIIIAQIRNHISLPDGTVYGSLDLMILGESSP</sequence>
<dbReference type="InterPro" id="IPR027417">
    <property type="entry name" value="P-loop_NTPase"/>
</dbReference>
<accession>A0A6A6YS73</accession>
<dbReference type="Proteomes" id="UP000504636">
    <property type="component" value="Unplaced"/>
</dbReference>
<dbReference type="AlphaFoldDB" id="A0A6A6YS73"/>
<protein>
    <submittedName>
        <fullName evidence="1 3">Uncharacterized protein</fullName>
    </submittedName>
</protein>
<evidence type="ECO:0000313" key="3">
    <source>
        <dbReference type="RefSeq" id="XP_033578614.1"/>
    </source>
</evidence>
<dbReference type="EMBL" id="MU003698">
    <property type="protein sequence ID" value="KAF2811650.1"/>
    <property type="molecule type" value="Genomic_DNA"/>
</dbReference>
<keyword evidence="2" id="KW-1185">Reference proteome</keyword>
<reference evidence="3" key="2">
    <citation type="submission" date="2020-04" db="EMBL/GenBank/DDBJ databases">
        <authorList>
            <consortium name="NCBI Genome Project"/>
        </authorList>
    </citation>
    <scope>NUCLEOTIDE SEQUENCE</scope>
    <source>
        <strain evidence="3">CBS 304.34</strain>
    </source>
</reference>
<evidence type="ECO:0000313" key="2">
    <source>
        <dbReference type="Proteomes" id="UP000504636"/>
    </source>
</evidence>
<reference evidence="3" key="3">
    <citation type="submission" date="2025-04" db="UniProtKB">
        <authorList>
            <consortium name="RefSeq"/>
        </authorList>
    </citation>
    <scope>IDENTIFICATION</scope>
    <source>
        <strain evidence="3">CBS 304.34</strain>
    </source>
</reference>
<name>A0A6A6YS73_9PEZI</name>
<reference evidence="1 3" key="1">
    <citation type="journal article" date="2020" name="Stud. Mycol.">
        <title>101 Dothideomycetes genomes: a test case for predicting lifestyles and emergence of pathogens.</title>
        <authorList>
            <person name="Haridas S."/>
            <person name="Albert R."/>
            <person name="Binder M."/>
            <person name="Bloem J."/>
            <person name="Labutti K."/>
            <person name="Salamov A."/>
            <person name="Andreopoulos B."/>
            <person name="Baker S."/>
            <person name="Barry K."/>
            <person name="Bills G."/>
            <person name="Bluhm B."/>
            <person name="Cannon C."/>
            <person name="Castanera R."/>
            <person name="Culley D."/>
            <person name="Daum C."/>
            <person name="Ezra D."/>
            <person name="Gonzalez J."/>
            <person name="Henrissat B."/>
            <person name="Kuo A."/>
            <person name="Liang C."/>
            <person name="Lipzen A."/>
            <person name="Lutzoni F."/>
            <person name="Magnuson J."/>
            <person name="Mondo S."/>
            <person name="Nolan M."/>
            <person name="Ohm R."/>
            <person name="Pangilinan J."/>
            <person name="Park H.-J."/>
            <person name="Ramirez L."/>
            <person name="Alfaro M."/>
            <person name="Sun H."/>
            <person name="Tritt A."/>
            <person name="Yoshinaga Y."/>
            <person name="Zwiers L.-H."/>
            <person name="Turgeon B."/>
            <person name="Goodwin S."/>
            <person name="Spatafora J."/>
            <person name="Crous P."/>
            <person name="Grigoriev I."/>
        </authorList>
    </citation>
    <scope>NUCLEOTIDE SEQUENCE</scope>
    <source>
        <strain evidence="1 3">CBS 304.34</strain>
    </source>
</reference>
<dbReference type="GeneID" id="54466247"/>
<evidence type="ECO:0000313" key="1">
    <source>
        <dbReference type="EMBL" id="KAF2811650.1"/>
    </source>
</evidence>
<organism evidence="1">
    <name type="scientific">Mytilinidion resinicola</name>
    <dbReference type="NCBI Taxonomy" id="574789"/>
    <lineage>
        <taxon>Eukaryota</taxon>
        <taxon>Fungi</taxon>
        <taxon>Dikarya</taxon>
        <taxon>Ascomycota</taxon>
        <taxon>Pezizomycotina</taxon>
        <taxon>Dothideomycetes</taxon>
        <taxon>Pleosporomycetidae</taxon>
        <taxon>Mytilinidiales</taxon>
        <taxon>Mytilinidiaceae</taxon>
        <taxon>Mytilinidion</taxon>
    </lineage>
</organism>
<proteinExistence type="predicted"/>